<evidence type="ECO:0000256" key="1">
    <source>
        <dbReference type="ARBA" id="ARBA00022553"/>
    </source>
</evidence>
<keyword evidence="2" id="KW-0902">Two-component regulatory system</keyword>
<gene>
    <name evidence="9" type="ORF">HUE57_17370</name>
</gene>
<dbReference type="GO" id="GO:0032993">
    <property type="term" value="C:protein-DNA complex"/>
    <property type="evidence" value="ECO:0007669"/>
    <property type="project" value="TreeGrafter"/>
</dbReference>
<dbReference type="PANTHER" id="PTHR48111">
    <property type="entry name" value="REGULATOR OF RPOS"/>
    <property type="match status" value="1"/>
</dbReference>
<dbReference type="SMART" id="SM00448">
    <property type="entry name" value="REC"/>
    <property type="match status" value="1"/>
</dbReference>
<name>A0A6N0HZV1_9GAMM</name>
<dbReference type="GO" id="GO:0003723">
    <property type="term" value="F:RNA binding"/>
    <property type="evidence" value="ECO:0007669"/>
    <property type="project" value="InterPro"/>
</dbReference>
<evidence type="ECO:0000313" key="10">
    <source>
        <dbReference type="Proteomes" id="UP000509658"/>
    </source>
</evidence>
<reference evidence="9 10" key="1">
    <citation type="submission" date="2020-05" db="EMBL/GenBank/DDBJ databases">
        <title>Horizontal transmission and recombination maintain forever young bacterial symbiont genomes.</title>
        <authorList>
            <person name="Russell S.L."/>
            <person name="Pepper-Tunick E."/>
            <person name="Svedberg J."/>
            <person name="Byrne A."/>
            <person name="Ruelas Castillo J."/>
            <person name="Vollmers C."/>
            <person name="Beinart R.A."/>
            <person name="Corbett-Detig R."/>
        </authorList>
    </citation>
    <scope>NUCLEOTIDE SEQUENCE [LARGE SCALE GENOMIC DNA]</scope>
    <source>
        <strain evidence="9">Santa_Monica_outfall</strain>
    </source>
</reference>
<feature type="domain" description="Response regulatory" evidence="7">
    <location>
        <begin position="3"/>
        <end position="117"/>
    </location>
</feature>
<evidence type="ECO:0000256" key="3">
    <source>
        <dbReference type="ARBA" id="ARBA00023015"/>
    </source>
</evidence>
<sequence>MQRVMVIDESAEHTELLAEALHETGYEIAETLSKPEQLVEHVERLMPDVILVDMVSPDRKVLEEIKRMHSRVPRPVVMFAGKGDSETIGEAVSAGVHAYVVDGFDVRRLRPILDVATARFRETQALLDELAKTRSTLQERKVIERAKGLLMEKKGMGENEAHQALRKLAMDQGKNWLR</sequence>
<evidence type="ECO:0000259" key="7">
    <source>
        <dbReference type="PROSITE" id="PS50110"/>
    </source>
</evidence>
<keyword evidence="1 6" id="KW-0597">Phosphoprotein</keyword>
<dbReference type="Pfam" id="PF03861">
    <property type="entry name" value="ANTAR"/>
    <property type="match status" value="1"/>
</dbReference>
<dbReference type="KEGG" id="rev:HUE57_17370"/>
<dbReference type="GO" id="GO:0000156">
    <property type="term" value="F:phosphorelay response regulator activity"/>
    <property type="evidence" value="ECO:0007669"/>
    <property type="project" value="TreeGrafter"/>
</dbReference>
<evidence type="ECO:0000256" key="5">
    <source>
        <dbReference type="ARBA" id="ARBA00023163"/>
    </source>
</evidence>
<dbReference type="InterPro" id="IPR005561">
    <property type="entry name" value="ANTAR"/>
</dbReference>
<dbReference type="GO" id="GO:0000976">
    <property type="term" value="F:transcription cis-regulatory region binding"/>
    <property type="evidence" value="ECO:0007669"/>
    <property type="project" value="TreeGrafter"/>
</dbReference>
<feature type="domain" description="ANTAR" evidence="8">
    <location>
        <begin position="123"/>
        <end position="178"/>
    </location>
</feature>
<keyword evidence="10" id="KW-1185">Reference proteome</keyword>
<dbReference type="PROSITE" id="PS50110">
    <property type="entry name" value="RESPONSE_REGULATORY"/>
    <property type="match status" value="1"/>
</dbReference>
<proteinExistence type="predicted"/>
<dbReference type="InterPro" id="IPR039420">
    <property type="entry name" value="WalR-like"/>
</dbReference>
<dbReference type="InterPro" id="IPR011006">
    <property type="entry name" value="CheY-like_superfamily"/>
</dbReference>
<keyword evidence="5" id="KW-0804">Transcription</keyword>
<feature type="modified residue" description="4-aspartylphosphate" evidence="6">
    <location>
        <position position="53"/>
    </location>
</feature>
<dbReference type="PIRSF" id="PIRSF036382">
    <property type="entry name" value="RR_antiterm"/>
    <property type="match status" value="1"/>
</dbReference>
<dbReference type="Pfam" id="PF00072">
    <property type="entry name" value="Response_reg"/>
    <property type="match status" value="1"/>
</dbReference>
<dbReference type="CDD" id="cd00156">
    <property type="entry name" value="REC"/>
    <property type="match status" value="1"/>
</dbReference>
<dbReference type="PROSITE" id="PS50921">
    <property type="entry name" value="ANTAR"/>
    <property type="match status" value="1"/>
</dbReference>
<dbReference type="Gene3D" id="1.10.10.10">
    <property type="entry name" value="Winged helix-like DNA-binding domain superfamily/Winged helix DNA-binding domain"/>
    <property type="match status" value="1"/>
</dbReference>
<dbReference type="InterPro" id="IPR001789">
    <property type="entry name" value="Sig_transdc_resp-reg_receiver"/>
</dbReference>
<dbReference type="EMBL" id="CP054491">
    <property type="protein sequence ID" value="QKQ27853.1"/>
    <property type="molecule type" value="Genomic_DNA"/>
</dbReference>
<dbReference type="GO" id="GO:0006355">
    <property type="term" value="P:regulation of DNA-templated transcription"/>
    <property type="evidence" value="ECO:0007669"/>
    <property type="project" value="TreeGrafter"/>
</dbReference>
<evidence type="ECO:0000256" key="2">
    <source>
        <dbReference type="ARBA" id="ARBA00023012"/>
    </source>
</evidence>
<dbReference type="SMART" id="SM01012">
    <property type="entry name" value="ANTAR"/>
    <property type="match status" value="1"/>
</dbReference>
<evidence type="ECO:0000259" key="8">
    <source>
        <dbReference type="PROSITE" id="PS50921"/>
    </source>
</evidence>
<dbReference type="Gene3D" id="3.40.50.2300">
    <property type="match status" value="1"/>
</dbReference>
<dbReference type="SUPFAM" id="SSF52172">
    <property type="entry name" value="CheY-like"/>
    <property type="match status" value="1"/>
</dbReference>
<evidence type="ECO:0000313" key="9">
    <source>
        <dbReference type="EMBL" id="QKQ27853.1"/>
    </source>
</evidence>
<dbReference type="InterPro" id="IPR036388">
    <property type="entry name" value="WH-like_DNA-bd_sf"/>
</dbReference>
<keyword evidence="3" id="KW-0805">Transcription regulation</keyword>
<evidence type="ECO:0000256" key="4">
    <source>
        <dbReference type="ARBA" id="ARBA00023125"/>
    </source>
</evidence>
<dbReference type="RefSeq" id="WP_174673614.1">
    <property type="nucleotide sequence ID" value="NZ_CP054491.1"/>
</dbReference>
<keyword evidence="4" id="KW-0238">DNA-binding</keyword>
<accession>A0A6N0HZV1</accession>
<dbReference type="Proteomes" id="UP000509658">
    <property type="component" value="Chromosome"/>
</dbReference>
<dbReference type="InterPro" id="IPR008327">
    <property type="entry name" value="Sig_transdc_resp-reg_antiterm"/>
</dbReference>
<dbReference type="PANTHER" id="PTHR48111:SF1">
    <property type="entry name" value="TWO-COMPONENT RESPONSE REGULATOR ORR33"/>
    <property type="match status" value="1"/>
</dbReference>
<dbReference type="AlphaFoldDB" id="A0A6N0HZV1"/>
<evidence type="ECO:0000256" key="6">
    <source>
        <dbReference type="PROSITE-ProRule" id="PRU00169"/>
    </source>
</evidence>
<dbReference type="GO" id="GO:0005829">
    <property type="term" value="C:cytosol"/>
    <property type="evidence" value="ECO:0007669"/>
    <property type="project" value="TreeGrafter"/>
</dbReference>
<organism evidence="9 10">
    <name type="scientific">Candidatus Reidiella endopervernicosa</name>
    <dbReference type="NCBI Taxonomy" id="2738883"/>
    <lineage>
        <taxon>Bacteria</taxon>
        <taxon>Pseudomonadati</taxon>
        <taxon>Pseudomonadota</taxon>
        <taxon>Gammaproteobacteria</taxon>
        <taxon>Candidatus Reidiella</taxon>
    </lineage>
</organism>
<protein>
    <submittedName>
        <fullName evidence="9">ANTAR domain-containing protein</fullName>
    </submittedName>
</protein>